<dbReference type="PROSITE" id="PS50125">
    <property type="entry name" value="GUANYLATE_CYCLASE_2"/>
    <property type="match status" value="1"/>
</dbReference>
<accession>A0A5Q0H1N5</accession>
<dbReference type="Proteomes" id="UP000325787">
    <property type="component" value="Chromosome"/>
</dbReference>
<sequence>MSNFCGTRRFPRSPVHRIIAVVDVAGFGSRCRTNAHQVAVRRGLYRVVRRALERSGVGRSRYRLEDRGDGVLILVEPDVPKTAFVDFVPREMTRELAAHNDKHPVQERVRLRMALHAGEVLYDEYGVTGAAVNLTFRLLDATPVRDALRVASRRYALVTSDWFFEEVVRQSVNAHPRNFRPVVVRVKETETTGWLYTESVERASSEKQCVLCGCTHSD</sequence>
<dbReference type="GO" id="GO:0009190">
    <property type="term" value="P:cyclic nucleotide biosynthetic process"/>
    <property type="evidence" value="ECO:0007669"/>
    <property type="project" value="InterPro"/>
</dbReference>
<evidence type="ECO:0000313" key="2">
    <source>
        <dbReference type="EMBL" id="QFZ20118.1"/>
    </source>
</evidence>
<dbReference type="OrthoDB" id="3482507at2"/>
<dbReference type="KEGG" id="ssyi:EKG83_24280"/>
<feature type="domain" description="Guanylate cyclase" evidence="1">
    <location>
        <begin position="18"/>
        <end position="139"/>
    </location>
</feature>
<dbReference type="GO" id="GO:0035556">
    <property type="term" value="P:intracellular signal transduction"/>
    <property type="evidence" value="ECO:0007669"/>
    <property type="project" value="InterPro"/>
</dbReference>
<dbReference type="SUPFAM" id="SSF55073">
    <property type="entry name" value="Nucleotide cyclase"/>
    <property type="match status" value="1"/>
</dbReference>
<reference evidence="3" key="1">
    <citation type="journal article" date="2021" name="Curr. Microbiol.">
        <title>Complete genome of nocamycin-producing strain Saccharothrix syringae NRRL B-16468 reveals the biosynthetic potential for secondary metabolites.</title>
        <authorList>
            <person name="Mo X."/>
            <person name="Yang S."/>
        </authorList>
    </citation>
    <scope>NUCLEOTIDE SEQUENCE [LARGE SCALE GENOMIC DNA]</scope>
    <source>
        <strain evidence="3">ATCC 51364 / DSM 43886 / JCM 6844 / KCTC 9398 / NBRC 14523 / NRRL B-16468 / INA 2240</strain>
    </source>
</reference>
<dbReference type="EMBL" id="CP034550">
    <property type="protein sequence ID" value="QFZ20118.1"/>
    <property type="molecule type" value="Genomic_DNA"/>
</dbReference>
<proteinExistence type="predicted"/>
<dbReference type="InterPro" id="IPR029787">
    <property type="entry name" value="Nucleotide_cyclase"/>
</dbReference>
<dbReference type="RefSeq" id="WP_153278342.1">
    <property type="nucleotide sequence ID" value="NZ_CP034550.1"/>
</dbReference>
<evidence type="ECO:0000259" key="1">
    <source>
        <dbReference type="PROSITE" id="PS50125"/>
    </source>
</evidence>
<evidence type="ECO:0000313" key="3">
    <source>
        <dbReference type="Proteomes" id="UP000325787"/>
    </source>
</evidence>
<protein>
    <recommendedName>
        <fullName evidence="1">Guanylate cyclase domain-containing protein</fullName>
    </recommendedName>
</protein>
<dbReference type="GO" id="GO:0004016">
    <property type="term" value="F:adenylate cyclase activity"/>
    <property type="evidence" value="ECO:0007669"/>
    <property type="project" value="UniProtKB-ARBA"/>
</dbReference>
<dbReference type="AlphaFoldDB" id="A0A5Q0H1N5"/>
<name>A0A5Q0H1N5_SACSY</name>
<dbReference type="InterPro" id="IPR001054">
    <property type="entry name" value="A/G_cyclase"/>
</dbReference>
<gene>
    <name evidence="2" type="ORF">EKG83_24280</name>
</gene>
<organism evidence="2 3">
    <name type="scientific">Saccharothrix syringae</name>
    <name type="common">Nocardiopsis syringae</name>
    <dbReference type="NCBI Taxonomy" id="103733"/>
    <lineage>
        <taxon>Bacteria</taxon>
        <taxon>Bacillati</taxon>
        <taxon>Actinomycetota</taxon>
        <taxon>Actinomycetes</taxon>
        <taxon>Pseudonocardiales</taxon>
        <taxon>Pseudonocardiaceae</taxon>
        <taxon>Saccharothrix</taxon>
    </lineage>
</organism>
<keyword evidence="3" id="KW-1185">Reference proteome</keyword>
<dbReference type="Gene3D" id="3.30.70.1230">
    <property type="entry name" value="Nucleotide cyclase"/>
    <property type="match status" value="1"/>
</dbReference>